<keyword evidence="1" id="KW-1133">Transmembrane helix</keyword>
<protein>
    <submittedName>
        <fullName evidence="2">Phosphate starvation-inducible membrane PsiE</fullName>
    </submittedName>
</protein>
<name>A0AAJ1SWG3_9BACI</name>
<gene>
    <name evidence="2" type="ORF">J2S13_000499</name>
</gene>
<comment type="caution">
    <text evidence="2">The sequence shown here is derived from an EMBL/GenBank/DDBJ whole genome shotgun (WGS) entry which is preliminary data.</text>
</comment>
<organism evidence="2 3">
    <name type="scientific">Oikeobacillus pervagus</name>
    <dbReference type="NCBI Taxonomy" id="1325931"/>
    <lineage>
        <taxon>Bacteria</taxon>
        <taxon>Bacillati</taxon>
        <taxon>Bacillota</taxon>
        <taxon>Bacilli</taxon>
        <taxon>Bacillales</taxon>
        <taxon>Bacillaceae</taxon>
        <taxon>Oikeobacillus</taxon>
    </lineage>
</organism>
<accession>A0AAJ1SWG3</accession>
<reference evidence="2" key="1">
    <citation type="submission" date="2023-07" db="EMBL/GenBank/DDBJ databases">
        <title>Genomic Encyclopedia of Type Strains, Phase IV (KMG-IV): sequencing the most valuable type-strain genomes for metagenomic binning, comparative biology and taxonomic classification.</title>
        <authorList>
            <person name="Goeker M."/>
        </authorList>
    </citation>
    <scope>NUCLEOTIDE SEQUENCE</scope>
    <source>
        <strain evidence="2">DSM 23947</strain>
    </source>
</reference>
<keyword evidence="1" id="KW-0812">Transmembrane</keyword>
<dbReference type="EMBL" id="JAUSUC010000004">
    <property type="protein sequence ID" value="MDQ0214103.1"/>
    <property type="molecule type" value="Genomic_DNA"/>
</dbReference>
<dbReference type="RefSeq" id="WP_307256093.1">
    <property type="nucleotide sequence ID" value="NZ_JAUSUC010000004.1"/>
</dbReference>
<proteinExistence type="predicted"/>
<dbReference type="AlphaFoldDB" id="A0AAJ1SWG3"/>
<dbReference type="Proteomes" id="UP001237207">
    <property type="component" value="Unassembled WGS sequence"/>
</dbReference>
<feature type="transmembrane region" description="Helical" evidence="1">
    <location>
        <begin position="20"/>
        <end position="49"/>
    </location>
</feature>
<evidence type="ECO:0000256" key="1">
    <source>
        <dbReference type="SAM" id="Phobius"/>
    </source>
</evidence>
<keyword evidence="1" id="KW-0472">Membrane</keyword>
<evidence type="ECO:0000313" key="3">
    <source>
        <dbReference type="Proteomes" id="UP001237207"/>
    </source>
</evidence>
<evidence type="ECO:0000313" key="2">
    <source>
        <dbReference type="EMBL" id="MDQ0214103.1"/>
    </source>
</evidence>
<feature type="transmembrane region" description="Helical" evidence="1">
    <location>
        <begin position="61"/>
        <end position="89"/>
    </location>
</feature>
<keyword evidence="3" id="KW-1185">Reference proteome</keyword>
<sequence>MSTSKILKWVTGGLEAFLGFPIIGGMVVLGFAWVPLAVMAVLHIITLIFCMKDEQSTHGSILGIITSFIAWIPFVGMAMHILTAVFLLVDAARPSRSY</sequence>